<comment type="caution">
    <text evidence="2">The sequence shown here is derived from an EMBL/GenBank/DDBJ whole genome shotgun (WGS) entry which is preliminary data.</text>
</comment>
<protein>
    <submittedName>
        <fullName evidence="2">Potassium channel AKT2/3</fullName>
    </submittedName>
</protein>
<keyword evidence="2" id="KW-0407">Ion channel</keyword>
<keyword evidence="3" id="KW-1185">Reference proteome</keyword>
<sequence>VPFFHGFMVHVESMEAAGLDTTALRACISDVSQELECKAYSQRESFNNVQVLHILAKGLVVLNMRVAYNGTVWGEDFVLSDTSLIQQVSGFALTYIEVLCLSRQSFMQVIERRRSSCPQLGQIVRRYCVRIAVYRGILAEAHRRSLLQQREEEEEAKNTPPSSPAVMPLPGLVDIEE</sequence>
<gene>
    <name evidence="2" type="ORF">SCF082_LOCUS39992</name>
</gene>
<reference evidence="2 3" key="1">
    <citation type="submission" date="2024-02" db="EMBL/GenBank/DDBJ databases">
        <authorList>
            <person name="Chen Y."/>
            <person name="Shah S."/>
            <person name="Dougan E. K."/>
            <person name="Thang M."/>
            <person name="Chan C."/>
        </authorList>
    </citation>
    <scope>NUCLEOTIDE SEQUENCE [LARGE SCALE GENOMIC DNA]</scope>
</reference>
<evidence type="ECO:0000313" key="3">
    <source>
        <dbReference type="Proteomes" id="UP001642464"/>
    </source>
</evidence>
<feature type="region of interest" description="Disordered" evidence="1">
    <location>
        <begin position="149"/>
        <end position="177"/>
    </location>
</feature>
<evidence type="ECO:0000313" key="2">
    <source>
        <dbReference type="EMBL" id="CAK9084283.1"/>
    </source>
</evidence>
<accession>A0ABP0Q7R3</accession>
<dbReference type="GO" id="GO:0034220">
    <property type="term" value="P:monoatomic ion transmembrane transport"/>
    <property type="evidence" value="ECO:0007669"/>
    <property type="project" value="UniProtKB-KW"/>
</dbReference>
<dbReference type="EMBL" id="CAXAMM010039148">
    <property type="protein sequence ID" value="CAK9084283.1"/>
    <property type="molecule type" value="Genomic_DNA"/>
</dbReference>
<keyword evidence="2" id="KW-0813">Transport</keyword>
<feature type="non-terminal residue" evidence="2">
    <location>
        <position position="1"/>
    </location>
</feature>
<name>A0ABP0Q7R3_9DINO</name>
<keyword evidence="2" id="KW-0406">Ion transport</keyword>
<organism evidence="2 3">
    <name type="scientific">Durusdinium trenchii</name>
    <dbReference type="NCBI Taxonomy" id="1381693"/>
    <lineage>
        <taxon>Eukaryota</taxon>
        <taxon>Sar</taxon>
        <taxon>Alveolata</taxon>
        <taxon>Dinophyceae</taxon>
        <taxon>Suessiales</taxon>
        <taxon>Symbiodiniaceae</taxon>
        <taxon>Durusdinium</taxon>
    </lineage>
</organism>
<evidence type="ECO:0000256" key="1">
    <source>
        <dbReference type="SAM" id="MobiDB-lite"/>
    </source>
</evidence>
<proteinExistence type="predicted"/>
<dbReference type="Proteomes" id="UP001642464">
    <property type="component" value="Unassembled WGS sequence"/>
</dbReference>